<name>A0A5C3P817_9APHY</name>
<accession>A0A5C3P817</accession>
<dbReference type="Proteomes" id="UP000308197">
    <property type="component" value="Unassembled WGS sequence"/>
</dbReference>
<dbReference type="AlphaFoldDB" id="A0A5C3P817"/>
<organism evidence="1 2">
    <name type="scientific">Polyporus arcularius HHB13444</name>
    <dbReference type="NCBI Taxonomy" id="1314778"/>
    <lineage>
        <taxon>Eukaryota</taxon>
        <taxon>Fungi</taxon>
        <taxon>Dikarya</taxon>
        <taxon>Basidiomycota</taxon>
        <taxon>Agaricomycotina</taxon>
        <taxon>Agaricomycetes</taxon>
        <taxon>Polyporales</taxon>
        <taxon>Polyporaceae</taxon>
        <taxon>Polyporus</taxon>
    </lineage>
</organism>
<evidence type="ECO:0000313" key="2">
    <source>
        <dbReference type="Proteomes" id="UP000308197"/>
    </source>
</evidence>
<evidence type="ECO:0000313" key="1">
    <source>
        <dbReference type="EMBL" id="TFK81943.1"/>
    </source>
</evidence>
<proteinExistence type="predicted"/>
<dbReference type="EMBL" id="ML211539">
    <property type="protein sequence ID" value="TFK81943.1"/>
    <property type="molecule type" value="Genomic_DNA"/>
</dbReference>
<keyword evidence="2" id="KW-1185">Reference proteome</keyword>
<reference evidence="1 2" key="1">
    <citation type="journal article" date="2019" name="Nat. Ecol. Evol.">
        <title>Megaphylogeny resolves global patterns of mushroom evolution.</title>
        <authorList>
            <person name="Varga T."/>
            <person name="Krizsan K."/>
            <person name="Foldi C."/>
            <person name="Dima B."/>
            <person name="Sanchez-Garcia M."/>
            <person name="Sanchez-Ramirez S."/>
            <person name="Szollosi G.J."/>
            <person name="Szarkandi J.G."/>
            <person name="Papp V."/>
            <person name="Albert L."/>
            <person name="Andreopoulos W."/>
            <person name="Angelini C."/>
            <person name="Antonin V."/>
            <person name="Barry K.W."/>
            <person name="Bougher N.L."/>
            <person name="Buchanan P."/>
            <person name="Buyck B."/>
            <person name="Bense V."/>
            <person name="Catcheside P."/>
            <person name="Chovatia M."/>
            <person name="Cooper J."/>
            <person name="Damon W."/>
            <person name="Desjardin D."/>
            <person name="Finy P."/>
            <person name="Geml J."/>
            <person name="Haridas S."/>
            <person name="Hughes K."/>
            <person name="Justo A."/>
            <person name="Karasinski D."/>
            <person name="Kautmanova I."/>
            <person name="Kiss B."/>
            <person name="Kocsube S."/>
            <person name="Kotiranta H."/>
            <person name="LaButti K.M."/>
            <person name="Lechner B.E."/>
            <person name="Liimatainen K."/>
            <person name="Lipzen A."/>
            <person name="Lukacs Z."/>
            <person name="Mihaltcheva S."/>
            <person name="Morgado L.N."/>
            <person name="Niskanen T."/>
            <person name="Noordeloos M.E."/>
            <person name="Ohm R.A."/>
            <person name="Ortiz-Santana B."/>
            <person name="Ovrebo C."/>
            <person name="Racz N."/>
            <person name="Riley R."/>
            <person name="Savchenko A."/>
            <person name="Shiryaev A."/>
            <person name="Soop K."/>
            <person name="Spirin V."/>
            <person name="Szebenyi C."/>
            <person name="Tomsovsky M."/>
            <person name="Tulloss R.E."/>
            <person name="Uehling J."/>
            <person name="Grigoriev I.V."/>
            <person name="Vagvolgyi C."/>
            <person name="Papp T."/>
            <person name="Martin F.M."/>
            <person name="Miettinen O."/>
            <person name="Hibbett D.S."/>
            <person name="Nagy L.G."/>
        </authorList>
    </citation>
    <scope>NUCLEOTIDE SEQUENCE [LARGE SCALE GENOMIC DNA]</scope>
    <source>
        <strain evidence="1 2">HHB13444</strain>
    </source>
</reference>
<protein>
    <submittedName>
        <fullName evidence="1">Uncharacterized protein</fullName>
    </submittedName>
</protein>
<gene>
    <name evidence="1" type="ORF">K466DRAFT_318441</name>
</gene>
<sequence length="53" mass="5860">MPDEDKQKGAMKDIYVGDVASISVIYARPLPMTPSKRVALKDPFSPARKKKAI</sequence>
<dbReference type="InParanoid" id="A0A5C3P817"/>